<evidence type="ECO:0000256" key="1">
    <source>
        <dbReference type="ARBA" id="ARBA00022741"/>
    </source>
</evidence>
<dbReference type="InterPro" id="IPR030379">
    <property type="entry name" value="G_SEPTIN_dom"/>
</dbReference>
<feature type="compositionally biased region" description="Polar residues" evidence="4">
    <location>
        <begin position="66"/>
        <end position="78"/>
    </location>
</feature>
<dbReference type="EMBL" id="JAAAUY010001250">
    <property type="protein sequence ID" value="KAF9323607.1"/>
    <property type="molecule type" value="Genomic_DNA"/>
</dbReference>
<gene>
    <name evidence="6" type="ORF">BG006_001303</name>
</gene>
<feature type="domain" description="Septin-type G" evidence="5">
    <location>
        <begin position="10"/>
        <end position="378"/>
    </location>
</feature>
<dbReference type="InterPro" id="IPR027417">
    <property type="entry name" value="P-loop_NTPase"/>
</dbReference>
<dbReference type="GO" id="GO:0005525">
    <property type="term" value="F:GTP binding"/>
    <property type="evidence" value="ECO:0007669"/>
    <property type="project" value="UniProtKB-KW"/>
</dbReference>
<evidence type="ECO:0000256" key="2">
    <source>
        <dbReference type="ARBA" id="ARBA00023134"/>
    </source>
</evidence>
<keyword evidence="1 3" id="KW-0547">Nucleotide-binding</keyword>
<dbReference type="Pfam" id="PF00735">
    <property type="entry name" value="Septin"/>
    <property type="match status" value="2"/>
</dbReference>
<dbReference type="Proteomes" id="UP000696485">
    <property type="component" value="Unassembled WGS sequence"/>
</dbReference>
<feature type="region of interest" description="Disordered" evidence="4">
    <location>
        <begin position="386"/>
        <end position="424"/>
    </location>
</feature>
<feature type="compositionally biased region" description="Acidic residues" evidence="4">
    <location>
        <begin position="268"/>
        <end position="289"/>
    </location>
</feature>
<proteinExistence type="inferred from homology"/>
<keyword evidence="7" id="KW-1185">Reference proteome</keyword>
<dbReference type="PIRSF" id="PIRSF006698">
    <property type="entry name" value="Septin"/>
    <property type="match status" value="1"/>
</dbReference>
<dbReference type="GO" id="GO:0032156">
    <property type="term" value="C:septin cytoskeleton"/>
    <property type="evidence" value="ECO:0007669"/>
    <property type="project" value="UniProtKB-ARBA"/>
</dbReference>
<evidence type="ECO:0000256" key="3">
    <source>
        <dbReference type="RuleBase" id="RU004560"/>
    </source>
</evidence>
<dbReference type="Gene3D" id="3.40.50.300">
    <property type="entry name" value="P-loop containing nucleotide triphosphate hydrolases"/>
    <property type="match status" value="1"/>
</dbReference>
<feature type="compositionally biased region" description="Low complexity" evidence="4">
    <location>
        <begin position="53"/>
        <end position="65"/>
    </location>
</feature>
<feature type="compositionally biased region" description="Polar residues" evidence="4">
    <location>
        <begin position="393"/>
        <end position="416"/>
    </location>
</feature>
<dbReference type="PROSITE" id="PS51719">
    <property type="entry name" value="G_SEPTIN"/>
    <property type="match status" value="1"/>
</dbReference>
<dbReference type="InterPro" id="IPR016491">
    <property type="entry name" value="Septin"/>
</dbReference>
<keyword evidence="2 3" id="KW-0342">GTP-binding</keyword>
<feature type="region of interest" description="Disordered" evidence="4">
    <location>
        <begin position="254"/>
        <end position="289"/>
    </location>
</feature>
<dbReference type="SUPFAM" id="SSF52540">
    <property type="entry name" value="P-loop containing nucleoside triphosphate hydrolases"/>
    <property type="match status" value="1"/>
</dbReference>
<dbReference type="AlphaFoldDB" id="A0A9P5SDY9"/>
<evidence type="ECO:0000313" key="6">
    <source>
        <dbReference type="EMBL" id="KAF9323607.1"/>
    </source>
</evidence>
<evidence type="ECO:0000259" key="5">
    <source>
        <dbReference type="PROSITE" id="PS51719"/>
    </source>
</evidence>
<name>A0A9P5SDY9_9FUNG</name>
<organism evidence="6 7">
    <name type="scientific">Podila minutissima</name>
    <dbReference type="NCBI Taxonomy" id="64525"/>
    <lineage>
        <taxon>Eukaryota</taxon>
        <taxon>Fungi</taxon>
        <taxon>Fungi incertae sedis</taxon>
        <taxon>Mucoromycota</taxon>
        <taxon>Mortierellomycotina</taxon>
        <taxon>Mortierellomycetes</taxon>
        <taxon>Mortierellales</taxon>
        <taxon>Mortierellaceae</taxon>
        <taxon>Podila</taxon>
    </lineage>
</organism>
<evidence type="ECO:0000256" key="4">
    <source>
        <dbReference type="SAM" id="MobiDB-lite"/>
    </source>
</evidence>
<comment type="similarity">
    <text evidence="3">Belongs to the TRAFAC class TrmE-Era-EngA-EngB-Septin-like GTPase superfamily. Septin GTPase family.</text>
</comment>
<evidence type="ECO:0000313" key="7">
    <source>
        <dbReference type="Proteomes" id="UP000696485"/>
    </source>
</evidence>
<feature type="region of interest" description="Disordered" evidence="4">
    <location>
        <begin position="45"/>
        <end position="89"/>
    </location>
</feature>
<dbReference type="PANTHER" id="PTHR18884">
    <property type="entry name" value="SEPTIN"/>
    <property type="match status" value="1"/>
</dbReference>
<protein>
    <recommendedName>
        <fullName evidence="5">Septin-type G domain-containing protein</fullName>
    </recommendedName>
</protein>
<accession>A0A9P5SDY9</accession>
<sequence length="424" mass="47368">MSYSMRRKNLVSELNLMVVGNSGVGKTSFIRTLFGTLQLRASALKSLHKPDPSTSTTSSSKGTITPENRPTSPNSTTGNGIGTKANGTKDSVGYATGPLKRTLNSFEALFEIEECSEKINLTMVDTPGFVGTDEVVDTHCDEVIAYLEYQFDLTLAEERKVRRNPKATDNQIHACLYFIDHKGPEVGLSEADIRILKRLGTRVNLIPVIARADTLTRAQSKRLKQAILKDAVQNQIQFFQFLSPKLAKQLLNEAQEQPPKKGINHAEGEEEEEEDEEEEESEDEDDDLDPEVLEEKALLQSMTPFTVISQEEGIELKDEKGNRIQGREFPWGTLNCLDSKHCDMGGLRSALLLSHRTELKEITYGFFYEKYRTERLMARTKSQHIQHLKDQQAKTGSTQGTGLKNKESMLSITSGTPIAGPREE</sequence>
<reference evidence="6" key="1">
    <citation type="journal article" date="2020" name="Fungal Divers.">
        <title>Resolving the Mortierellaceae phylogeny through synthesis of multi-gene phylogenetics and phylogenomics.</title>
        <authorList>
            <person name="Vandepol N."/>
            <person name="Liber J."/>
            <person name="Desiro A."/>
            <person name="Na H."/>
            <person name="Kennedy M."/>
            <person name="Barry K."/>
            <person name="Grigoriev I.V."/>
            <person name="Miller A.N."/>
            <person name="O'Donnell K."/>
            <person name="Stajich J.E."/>
            <person name="Bonito G."/>
        </authorList>
    </citation>
    <scope>NUCLEOTIDE SEQUENCE</scope>
    <source>
        <strain evidence="6">NVP1</strain>
    </source>
</reference>
<comment type="caution">
    <text evidence="6">The sequence shown here is derived from an EMBL/GenBank/DDBJ whole genome shotgun (WGS) entry which is preliminary data.</text>
</comment>
<dbReference type="GO" id="GO:0005938">
    <property type="term" value="C:cell cortex"/>
    <property type="evidence" value="ECO:0007669"/>
    <property type="project" value="UniProtKB-ARBA"/>
</dbReference>